<proteinExistence type="inferred from homology"/>
<dbReference type="SUPFAM" id="SSF55347">
    <property type="entry name" value="Glyceraldehyde-3-phosphate dehydrogenase-like, C-terminal domain"/>
    <property type="match status" value="1"/>
</dbReference>
<comment type="similarity">
    <text evidence="1">Belongs to the Gfo/Idh/MocA family. Biliverdin reductase subfamily.</text>
</comment>
<evidence type="ECO:0000259" key="3">
    <source>
        <dbReference type="Pfam" id="PF09166"/>
    </source>
</evidence>
<protein>
    <recommendedName>
        <fullName evidence="1">Biliverdin reductase A</fullName>
        <shortName evidence="1">BVR A</shortName>
        <ecNumber evidence="1">1.3.1.24</ecNumber>
    </recommendedName>
</protein>
<comment type="catalytic activity">
    <reaction evidence="1">
        <text>(4Z,15Z)-bilirubin IXalpha + NADP(+) = biliverdin IXalpha + NADPH + H(+)</text>
        <dbReference type="Rhea" id="RHEA:15793"/>
        <dbReference type="ChEBI" id="CHEBI:15378"/>
        <dbReference type="ChEBI" id="CHEBI:57783"/>
        <dbReference type="ChEBI" id="CHEBI:57977"/>
        <dbReference type="ChEBI" id="CHEBI:57991"/>
        <dbReference type="ChEBI" id="CHEBI:58349"/>
    </reaction>
</comment>
<accession>A0ABN9F814</accession>
<dbReference type="PIRSF" id="PIRSF037032">
    <property type="entry name" value="Biliverdin_reductase_A"/>
    <property type="match status" value="1"/>
</dbReference>
<comment type="subunit">
    <text evidence="1">Monomer.</text>
</comment>
<dbReference type="EC" id="1.3.1.24" evidence="1"/>
<reference evidence="4" key="1">
    <citation type="submission" date="2023-05" db="EMBL/GenBank/DDBJ databases">
        <authorList>
            <person name="Stuckert A."/>
        </authorList>
    </citation>
    <scope>NUCLEOTIDE SEQUENCE</scope>
</reference>
<organism evidence="4 5">
    <name type="scientific">Staurois parvus</name>
    <dbReference type="NCBI Taxonomy" id="386267"/>
    <lineage>
        <taxon>Eukaryota</taxon>
        <taxon>Metazoa</taxon>
        <taxon>Chordata</taxon>
        <taxon>Craniata</taxon>
        <taxon>Vertebrata</taxon>
        <taxon>Euteleostomi</taxon>
        <taxon>Amphibia</taxon>
        <taxon>Batrachia</taxon>
        <taxon>Anura</taxon>
        <taxon>Neobatrachia</taxon>
        <taxon>Ranoidea</taxon>
        <taxon>Ranidae</taxon>
        <taxon>Staurois</taxon>
    </lineage>
</organism>
<dbReference type="InterPro" id="IPR051450">
    <property type="entry name" value="Gfo/Idh/MocA_Oxidoreductases"/>
</dbReference>
<keyword evidence="1" id="KW-0479">Metal-binding</keyword>
<feature type="domain" description="Gfo/Idh/MocA-like oxidoreductase N-terminal" evidence="2">
    <location>
        <begin position="2"/>
        <end position="120"/>
    </location>
</feature>
<comment type="cofactor">
    <cofactor evidence="1">
        <name>Zn(2+)</name>
        <dbReference type="ChEBI" id="CHEBI:29105"/>
    </cofactor>
</comment>
<sequence length="290" mass="32468">MIGVVVVGVGIAGSVRIRDLLKPLQSSPSENLKIVGFVSRRDLGEHNGVKQICLEEALRSSEVDAAFICTDNQNHEESVRRFLEAGKHVLVEYPMVLSAHAAHELWQMAEEKGKVLHVEHIELLTEEYRALKKEVDGRTLEKGVLHFTGGPLHKQRSGFTAFSGIARVTWLVDLFGELTVTSATQEENPGEDYSKLTAHFVTANNKPVTWIEERAPGMKREKKVNFTFTNGVLDSLPPARRGSVGPFMQDQNLFAQKLLGQVPKEELAAEKKRILYCIDLAEKIKQYCEH</sequence>
<evidence type="ECO:0000256" key="1">
    <source>
        <dbReference type="PIRNR" id="PIRNR037032"/>
    </source>
</evidence>
<dbReference type="InterPro" id="IPR015249">
    <property type="entry name" value="Biliverdin_Rdtase_cat"/>
</dbReference>
<keyword evidence="1" id="KW-0521">NADP</keyword>
<evidence type="ECO:0000313" key="5">
    <source>
        <dbReference type="Proteomes" id="UP001162483"/>
    </source>
</evidence>
<comment type="function">
    <text evidence="1">Reduces the gamma-methene bridge of the open tetrapyrrole, biliverdin IXalpha, to bilirubin with the concomitant oxidation of a NADH or NADPH cofactor. Does not reduce bilirubin IXbeta. Uses the reactants NADH or NADPH depending on the pH; NADH is used at the acidic pH range (6-6.9) and NADPH at the alkaline range (8.5-8.7). NADPH, however, is the probable reactant in biological systems.</text>
</comment>
<keyword evidence="1" id="KW-0560">Oxidoreductase</keyword>
<evidence type="ECO:0000259" key="2">
    <source>
        <dbReference type="Pfam" id="PF01408"/>
    </source>
</evidence>
<evidence type="ECO:0000313" key="4">
    <source>
        <dbReference type="EMBL" id="CAI9593157.1"/>
    </source>
</evidence>
<keyword evidence="5" id="KW-1185">Reference proteome</keyword>
<comment type="caution">
    <text evidence="4">The sequence shown here is derived from an EMBL/GenBank/DDBJ whole genome shotgun (WGS) entry which is preliminary data.</text>
</comment>
<comment type="subcellular location">
    <subcellularLocation>
        <location evidence="1">Cytoplasm</location>
        <location evidence="1">Cytosol</location>
    </subcellularLocation>
</comment>
<dbReference type="Gene3D" id="3.30.360.10">
    <property type="entry name" value="Dihydrodipicolinate Reductase, domain 2"/>
    <property type="match status" value="1"/>
</dbReference>
<comment type="pathway">
    <text evidence="1">Porphyrin-containing compound metabolism; protoheme degradation.</text>
</comment>
<dbReference type="SUPFAM" id="SSF51735">
    <property type="entry name" value="NAD(P)-binding Rossmann-fold domains"/>
    <property type="match status" value="1"/>
</dbReference>
<dbReference type="Pfam" id="PF01408">
    <property type="entry name" value="GFO_IDH_MocA"/>
    <property type="match status" value="1"/>
</dbReference>
<keyword evidence="1" id="KW-0963">Cytoplasm</keyword>
<dbReference type="Gene3D" id="3.40.50.720">
    <property type="entry name" value="NAD(P)-binding Rossmann-like Domain"/>
    <property type="match status" value="1"/>
</dbReference>
<dbReference type="InterPro" id="IPR000683">
    <property type="entry name" value="Gfo/Idh/MocA-like_OxRdtase_N"/>
</dbReference>
<name>A0ABN9F814_9NEOB</name>
<dbReference type="InterPro" id="IPR017094">
    <property type="entry name" value="Biliverdin_Rdtase_A"/>
</dbReference>
<dbReference type="Pfam" id="PF09166">
    <property type="entry name" value="Biliv-reduc_cat"/>
    <property type="match status" value="1"/>
</dbReference>
<dbReference type="PANTHER" id="PTHR43377">
    <property type="entry name" value="BILIVERDIN REDUCTASE A"/>
    <property type="match status" value="1"/>
</dbReference>
<dbReference type="InterPro" id="IPR036291">
    <property type="entry name" value="NAD(P)-bd_dom_sf"/>
</dbReference>
<keyword evidence="1" id="KW-0862">Zinc</keyword>
<dbReference type="PANTHER" id="PTHR43377:SF1">
    <property type="entry name" value="BILIVERDIN REDUCTASE A"/>
    <property type="match status" value="1"/>
</dbReference>
<dbReference type="EMBL" id="CATNWA010016491">
    <property type="protein sequence ID" value="CAI9593157.1"/>
    <property type="molecule type" value="Genomic_DNA"/>
</dbReference>
<gene>
    <name evidence="4" type="ORF">SPARVUS_LOCUS11496359</name>
</gene>
<dbReference type="Proteomes" id="UP001162483">
    <property type="component" value="Unassembled WGS sequence"/>
</dbReference>
<feature type="domain" description="Biliverdin reductase catalytic" evidence="3">
    <location>
        <begin position="128"/>
        <end position="239"/>
    </location>
</feature>
<comment type="catalytic activity">
    <reaction evidence="1">
        <text>(4Z,15Z)-bilirubin IXalpha + NAD(+) = biliverdin IXalpha + NADH + H(+)</text>
        <dbReference type="Rhea" id="RHEA:15797"/>
        <dbReference type="ChEBI" id="CHEBI:15378"/>
        <dbReference type="ChEBI" id="CHEBI:57540"/>
        <dbReference type="ChEBI" id="CHEBI:57945"/>
        <dbReference type="ChEBI" id="CHEBI:57977"/>
        <dbReference type="ChEBI" id="CHEBI:57991"/>
    </reaction>
</comment>
<keyword evidence="1" id="KW-0520">NAD</keyword>